<dbReference type="InterPro" id="IPR029865">
    <property type="entry name" value="KIAA0319-like"/>
</dbReference>
<evidence type="ECO:0000313" key="3">
    <source>
        <dbReference type="Proteomes" id="UP001209257"/>
    </source>
</evidence>
<dbReference type="Pfam" id="PF07603">
    <property type="entry name" value="Lcl_C"/>
    <property type="match status" value="1"/>
</dbReference>
<gene>
    <name evidence="2" type="ORF">OCL06_09550</name>
</gene>
<dbReference type="Gene3D" id="2.60.40.10">
    <property type="entry name" value="Immunoglobulins"/>
    <property type="match status" value="3"/>
</dbReference>
<dbReference type="PROSITE" id="PS51257">
    <property type="entry name" value="PROKAR_LIPOPROTEIN"/>
    <property type="match status" value="1"/>
</dbReference>
<dbReference type="Proteomes" id="UP001209257">
    <property type="component" value="Unassembled WGS sequence"/>
</dbReference>
<reference evidence="3" key="1">
    <citation type="submission" date="2023-07" db="EMBL/GenBank/DDBJ databases">
        <title>Study on multiphase classification of strain Alteromonas salexigens isolated from the Yellow Sea.</title>
        <authorList>
            <person name="Sun L."/>
        </authorList>
    </citation>
    <scope>NUCLEOTIDE SEQUENCE [LARGE SCALE GENOMIC DNA]</scope>
    <source>
        <strain evidence="3">ASW11-19</strain>
    </source>
</reference>
<feature type="domain" description="Lcl C-terminal" evidence="1">
    <location>
        <begin position="399"/>
        <end position="555"/>
    </location>
</feature>
<protein>
    <submittedName>
        <fullName evidence="2">DUF1566 domain-containing protein</fullName>
    </submittedName>
</protein>
<sequence>MTLFRHATYVLAALMLFACGGSGSDDDTPNRTLYVSAGADRSVSEGASVTLSAEASGGDGALIWRWIATPTLSITHADTSLPAATFVAPTLATARDYTITVTVTDASGVSASDSLVVSVQPDNSPPVADIAVADWPGLTTGFYPAGVAVTLDAAGSTDADAADAANPIASYTWTQTQGTDVLTDVMTEQAQLVITTPIASERQILAFTVEVTDDEGATDTTAVQLTVQSASETVPVIEAGVSQAVFSGEHIVLEGNAYTTIPSASPLAVSWESDATIQAPNSLSTYAIAPQVNTYTEYVFTLTVVDANGNQVDDTLTVAVRPYPVARMNDTGVTVQATTDAITLNQQNLWPGQDGQRGSDVIAQSGALPKAGDGEAGFDFTKLNSNGDEQDADSGSFSCVRDNVTGLVWEVKTDANDLHDKDHRYSWYQTEDNGGFAGDENAVDTSCTLTNCNTQAYVNAVNAQGLCGFYDWRMPTHHELLSLVHFGRTSTAMIDVEFFPYTGELQHSPLWYWTVIPGADGVQDDAAQNAWAIDFASGVDNFLNKSTAGSIRLVRAGRSAP</sequence>
<dbReference type="Pfam" id="PF22352">
    <property type="entry name" value="K319L-like_PKD"/>
    <property type="match status" value="2"/>
</dbReference>
<evidence type="ECO:0000259" key="1">
    <source>
        <dbReference type="Pfam" id="PF07603"/>
    </source>
</evidence>
<dbReference type="InterPro" id="IPR011460">
    <property type="entry name" value="Lcl_C"/>
</dbReference>
<name>A0ABT2VNG3_9ALTE</name>
<dbReference type="CDD" id="cd00146">
    <property type="entry name" value="PKD"/>
    <property type="match status" value="1"/>
</dbReference>
<evidence type="ECO:0000313" key="2">
    <source>
        <dbReference type="EMBL" id="MCU7554842.1"/>
    </source>
</evidence>
<dbReference type="PANTHER" id="PTHR46182">
    <property type="entry name" value="FI19480P1"/>
    <property type="match status" value="1"/>
</dbReference>
<comment type="caution">
    <text evidence="2">The sequence shown here is derived from an EMBL/GenBank/DDBJ whole genome shotgun (WGS) entry which is preliminary data.</text>
</comment>
<dbReference type="EMBL" id="JAOTJC010000008">
    <property type="protein sequence ID" value="MCU7554842.1"/>
    <property type="molecule type" value="Genomic_DNA"/>
</dbReference>
<dbReference type="InterPro" id="IPR013783">
    <property type="entry name" value="Ig-like_fold"/>
</dbReference>
<dbReference type="RefSeq" id="WP_262993920.1">
    <property type="nucleotide sequence ID" value="NZ_JAOTJC010000008.1"/>
</dbReference>
<dbReference type="PANTHER" id="PTHR46182:SF2">
    <property type="entry name" value="FI19480P1"/>
    <property type="match status" value="1"/>
</dbReference>
<keyword evidence="3" id="KW-1185">Reference proteome</keyword>
<accession>A0ABT2VNG3</accession>
<proteinExistence type="predicted"/>
<organism evidence="2 3">
    <name type="scientific">Alteromonas salexigens</name>
    <dbReference type="NCBI Taxonomy" id="2982530"/>
    <lineage>
        <taxon>Bacteria</taxon>
        <taxon>Pseudomonadati</taxon>
        <taxon>Pseudomonadota</taxon>
        <taxon>Gammaproteobacteria</taxon>
        <taxon>Alteromonadales</taxon>
        <taxon>Alteromonadaceae</taxon>
        <taxon>Alteromonas/Salinimonas group</taxon>
        <taxon>Alteromonas</taxon>
    </lineage>
</organism>